<name>A0AA40JZG0_9PEZI</name>
<proteinExistence type="predicted"/>
<feature type="chain" id="PRO_5041467600" evidence="1">
    <location>
        <begin position="31"/>
        <end position="238"/>
    </location>
</feature>
<gene>
    <name evidence="2" type="ORF">B0T18DRAFT_214700</name>
</gene>
<evidence type="ECO:0000313" key="2">
    <source>
        <dbReference type="EMBL" id="KAK0740713.1"/>
    </source>
</evidence>
<organism evidence="2 3">
    <name type="scientific">Schizothecium vesticola</name>
    <dbReference type="NCBI Taxonomy" id="314040"/>
    <lineage>
        <taxon>Eukaryota</taxon>
        <taxon>Fungi</taxon>
        <taxon>Dikarya</taxon>
        <taxon>Ascomycota</taxon>
        <taxon>Pezizomycotina</taxon>
        <taxon>Sordariomycetes</taxon>
        <taxon>Sordariomycetidae</taxon>
        <taxon>Sordariales</taxon>
        <taxon>Schizotheciaceae</taxon>
        <taxon>Schizothecium</taxon>
    </lineage>
</organism>
<accession>A0AA40JZG0</accession>
<sequence>MVIAGSSAVSFLVFFPFFLCPWSYPGYTEAYLPSFPGHKSPVWFPPPTAVGQQHGERLGPPAQATARTWRMSLTPREDGCAITELISIFIYTGQAFLSSTTIILSHSLTPIASHMKALHIGSTPLTEASENKRQGDPPYLLVFSDRLGLVEGSHDFFQLHGHGGLALFSPGACCACHQDEDVAIAGCLVFERLKTGLSCLSLLLLRQRVARTATNGQLRLGRSATAMERPDKEIPTLG</sequence>
<keyword evidence="1" id="KW-0732">Signal</keyword>
<evidence type="ECO:0000313" key="3">
    <source>
        <dbReference type="Proteomes" id="UP001172155"/>
    </source>
</evidence>
<evidence type="ECO:0000256" key="1">
    <source>
        <dbReference type="SAM" id="SignalP"/>
    </source>
</evidence>
<feature type="signal peptide" evidence="1">
    <location>
        <begin position="1"/>
        <end position="30"/>
    </location>
</feature>
<dbReference type="Proteomes" id="UP001172155">
    <property type="component" value="Unassembled WGS sequence"/>
</dbReference>
<comment type="caution">
    <text evidence="2">The sequence shown here is derived from an EMBL/GenBank/DDBJ whole genome shotgun (WGS) entry which is preliminary data.</text>
</comment>
<protein>
    <submittedName>
        <fullName evidence="2">Uncharacterized protein</fullName>
    </submittedName>
</protein>
<reference evidence="2" key="1">
    <citation type="submission" date="2023-06" db="EMBL/GenBank/DDBJ databases">
        <title>Genome-scale phylogeny and comparative genomics of the fungal order Sordariales.</title>
        <authorList>
            <consortium name="Lawrence Berkeley National Laboratory"/>
            <person name="Hensen N."/>
            <person name="Bonometti L."/>
            <person name="Westerberg I."/>
            <person name="Brannstrom I.O."/>
            <person name="Guillou S."/>
            <person name="Cros-Aarteil S."/>
            <person name="Calhoun S."/>
            <person name="Haridas S."/>
            <person name="Kuo A."/>
            <person name="Mondo S."/>
            <person name="Pangilinan J."/>
            <person name="Riley R."/>
            <person name="LaButti K."/>
            <person name="Andreopoulos B."/>
            <person name="Lipzen A."/>
            <person name="Chen C."/>
            <person name="Yanf M."/>
            <person name="Daum C."/>
            <person name="Ng V."/>
            <person name="Clum A."/>
            <person name="Steindorff A."/>
            <person name="Ohm R."/>
            <person name="Martin F."/>
            <person name="Silar P."/>
            <person name="Natvig D."/>
            <person name="Lalanne C."/>
            <person name="Gautier V."/>
            <person name="Ament-velasquez S.L."/>
            <person name="Kruys A."/>
            <person name="Hutchinson M.I."/>
            <person name="Powell A.J."/>
            <person name="Barry K."/>
            <person name="Miller A.N."/>
            <person name="Grigoriev I.V."/>
            <person name="Debuchy R."/>
            <person name="Gladieux P."/>
            <person name="Thoren M.H."/>
            <person name="Johannesson H."/>
        </authorList>
    </citation>
    <scope>NUCLEOTIDE SEQUENCE</scope>
    <source>
        <strain evidence="2">SMH3187-1</strain>
    </source>
</reference>
<keyword evidence="3" id="KW-1185">Reference proteome</keyword>
<dbReference type="EMBL" id="JAUKUD010000006">
    <property type="protein sequence ID" value="KAK0740713.1"/>
    <property type="molecule type" value="Genomic_DNA"/>
</dbReference>
<dbReference type="AlphaFoldDB" id="A0AA40JZG0"/>